<dbReference type="Gene3D" id="4.10.240.10">
    <property type="entry name" value="Zn(2)-C6 fungal-type DNA-binding domain"/>
    <property type="match status" value="1"/>
</dbReference>
<dbReference type="EMBL" id="KQ964428">
    <property type="protein sequence ID" value="KXN74086.1"/>
    <property type="molecule type" value="Genomic_DNA"/>
</dbReference>
<keyword evidence="4" id="KW-0804">Transcription</keyword>
<dbReference type="GO" id="GO:0005634">
    <property type="term" value="C:nucleus"/>
    <property type="evidence" value="ECO:0007669"/>
    <property type="project" value="UniProtKB-SubCell"/>
</dbReference>
<dbReference type="InterPro" id="IPR036864">
    <property type="entry name" value="Zn2-C6_fun-type_DNA-bd_sf"/>
</dbReference>
<dbReference type="PANTHER" id="PTHR47338:SF5">
    <property type="entry name" value="ZN(II)2CYS6 TRANSCRIPTION FACTOR (EUROFUNG)"/>
    <property type="match status" value="1"/>
</dbReference>
<sequence length="569" mass="66281">MAIVAQSTMANVHNDILIDAGDSGVSCSECRRRKVKCGRELPTCAACIKFDFECIYSGSTHKRHNRLKLDNMSKISFGGVKRPCPNTNLTFKLVQYLPIHGSQENSMDFCHQDLVKYGSGPKFNPHLTIMLLGQILEKNPWIGTEVDWFLNNVKLGIFGGVIAAHIKLDNSWIKELYNPNFREHALNNYFQFFHPWFSYFGKRLFYARLNLEDSVLLPVLIFVGYQYMSNHHKELLKYLEHMAIVQLRKNMYKVSITNLQALYIFSYSMLLRGLAKQSLPYYNQACRMGSALGIQLNIRGLAADIQNERECIRSISTMQEQHLISTLNIPTYLAGITHSPMPMDPVFQIVHYEASYAEVVEAECISMLRWIYDQYWMVVTSEMHALAFKQEIKKVDLSSDELQVKCDYFGKLYDKCLVISYGKFLELTNRFNTPEAKQIIEKYIKIFTCNYYQWIILLYSQQKPSFDPLTQAVDYHTQRALTAVKNIFKLVTTSYPSTLYLYYHYLSGISFFYLNLYLNTTENPLFQYEIKQELSNIYLKFKAYKEEYSFSNDYLLALVEILKFLKISV</sequence>
<name>A0A137PGG0_CONC2</name>
<evidence type="ECO:0000256" key="3">
    <source>
        <dbReference type="ARBA" id="ARBA00023015"/>
    </source>
</evidence>
<accession>A0A137PGG0</accession>
<dbReference type="Pfam" id="PF04082">
    <property type="entry name" value="Fungal_trans"/>
    <property type="match status" value="1"/>
</dbReference>
<evidence type="ECO:0000256" key="5">
    <source>
        <dbReference type="ARBA" id="ARBA00023242"/>
    </source>
</evidence>
<dbReference type="OrthoDB" id="39175at2759"/>
<reference evidence="7 8" key="1">
    <citation type="journal article" date="2015" name="Genome Biol. Evol.">
        <title>Phylogenomic analyses indicate that early fungi evolved digesting cell walls of algal ancestors of land plants.</title>
        <authorList>
            <person name="Chang Y."/>
            <person name="Wang S."/>
            <person name="Sekimoto S."/>
            <person name="Aerts A.L."/>
            <person name="Choi C."/>
            <person name="Clum A."/>
            <person name="LaButti K.M."/>
            <person name="Lindquist E.A."/>
            <person name="Yee Ngan C."/>
            <person name="Ohm R.A."/>
            <person name="Salamov A.A."/>
            <person name="Grigoriev I.V."/>
            <person name="Spatafora J.W."/>
            <person name="Berbee M.L."/>
        </authorList>
    </citation>
    <scope>NUCLEOTIDE SEQUENCE [LARGE SCALE GENOMIC DNA]</scope>
    <source>
        <strain evidence="7 8">NRRL 28638</strain>
    </source>
</reference>
<evidence type="ECO:0000259" key="6">
    <source>
        <dbReference type="PROSITE" id="PS50048"/>
    </source>
</evidence>
<dbReference type="InterPro" id="IPR007219">
    <property type="entry name" value="XnlR_reg_dom"/>
</dbReference>
<proteinExistence type="predicted"/>
<organism evidence="7 8">
    <name type="scientific">Conidiobolus coronatus (strain ATCC 28846 / CBS 209.66 / NRRL 28638)</name>
    <name type="common">Delacroixia coronata</name>
    <dbReference type="NCBI Taxonomy" id="796925"/>
    <lineage>
        <taxon>Eukaryota</taxon>
        <taxon>Fungi</taxon>
        <taxon>Fungi incertae sedis</taxon>
        <taxon>Zoopagomycota</taxon>
        <taxon>Entomophthoromycotina</taxon>
        <taxon>Entomophthoromycetes</taxon>
        <taxon>Entomophthorales</taxon>
        <taxon>Ancylistaceae</taxon>
        <taxon>Conidiobolus</taxon>
    </lineage>
</organism>
<dbReference type="CDD" id="cd12148">
    <property type="entry name" value="fungal_TF_MHR"/>
    <property type="match status" value="1"/>
</dbReference>
<dbReference type="SMART" id="SM00066">
    <property type="entry name" value="GAL4"/>
    <property type="match status" value="1"/>
</dbReference>
<keyword evidence="2" id="KW-0479">Metal-binding</keyword>
<dbReference type="AlphaFoldDB" id="A0A137PGG0"/>
<dbReference type="CDD" id="cd00067">
    <property type="entry name" value="GAL4"/>
    <property type="match status" value="1"/>
</dbReference>
<dbReference type="PROSITE" id="PS00463">
    <property type="entry name" value="ZN2_CY6_FUNGAL_1"/>
    <property type="match status" value="1"/>
</dbReference>
<dbReference type="GO" id="GO:0000981">
    <property type="term" value="F:DNA-binding transcription factor activity, RNA polymerase II-specific"/>
    <property type="evidence" value="ECO:0007669"/>
    <property type="project" value="InterPro"/>
</dbReference>
<dbReference type="GO" id="GO:0008270">
    <property type="term" value="F:zinc ion binding"/>
    <property type="evidence" value="ECO:0007669"/>
    <property type="project" value="InterPro"/>
</dbReference>
<keyword evidence="3" id="KW-0805">Transcription regulation</keyword>
<evidence type="ECO:0000313" key="7">
    <source>
        <dbReference type="EMBL" id="KXN74086.1"/>
    </source>
</evidence>
<dbReference type="Proteomes" id="UP000070444">
    <property type="component" value="Unassembled WGS sequence"/>
</dbReference>
<dbReference type="PANTHER" id="PTHR47338">
    <property type="entry name" value="ZN(II)2CYS6 TRANSCRIPTION FACTOR (EUROFUNG)-RELATED"/>
    <property type="match status" value="1"/>
</dbReference>
<dbReference type="InterPro" id="IPR001138">
    <property type="entry name" value="Zn2Cys6_DnaBD"/>
</dbReference>
<keyword evidence="8" id="KW-1185">Reference proteome</keyword>
<keyword evidence="5" id="KW-0539">Nucleus</keyword>
<dbReference type="PROSITE" id="PS50048">
    <property type="entry name" value="ZN2_CY6_FUNGAL_2"/>
    <property type="match status" value="1"/>
</dbReference>
<comment type="subcellular location">
    <subcellularLocation>
        <location evidence="1">Nucleus</location>
    </subcellularLocation>
</comment>
<evidence type="ECO:0000256" key="4">
    <source>
        <dbReference type="ARBA" id="ARBA00023163"/>
    </source>
</evidence>
<protein>
    <recommendedName>
        <fullName evidence="6">Zn(2)-C6 fungal-type domain-containing protein</fullName>
    </recommendedName>
</protein>
<evidence type="ECO:0000256" key="1">
    <source>
        <dbReference type="ARBA" id="ARBA00004123"/>
    </source>
</evidence>
<dbReference type="InterPro" id="IPR050815">
    <property type="entry name" value="TF_fung"/>
</dbReference>
<dbReference type="SUPFAM" id="SSF57701">
    <property type="entry name" value="Zn2/Cys6 DNA-binding domain"/>
    <property type="match status" value="1"/>
</dbReference>
<dbReference type="Pfam" id="PF00172">
    <property type="entry name" value="Zn_clus"/>
    <property type="match status" value="1"/>
</dbReference>
<feature type="domain" description="Zn(2)-C6 fungal-type" evidence="6">
    <location>
        <begin position="26"/>
        <end position="56"/>
    </location>
</feature>
<evidence type="ECO:0000313" key="8">
    <source>
        <dbReference type="Proteomes" id="UP000070444"/>
    </source>
</evidence>
<gene>
    <name evidence="7" type="ORF">CONCODRAFT_2980</name>
</gene>
<evidence type="ECO:0000256" key="2">
    <source>
        <dbReference type="ARBA" id="ARBA00022723"/>
    </source>
</evidence>